<accession>A0AAE2CT84</accession>
<dbReference type="EMBL" id="JACGWO010000002">
    <property type="protein sequence ID" value="KAK4433731.1"/>
    <property type="molecule type" value="Genomic_DNA"/>
</dbReference>
<reference evidence="2" key="1">
    <citation type="submission" date="2020-06" db="EMBL/GenBank/DDBJ databases">
        <authorList>
            <person name="Li T."/>
            <person name="Hu X."/>
            <person name="Zhang T."/>
            <person name="Song X."/>
            <person name="Zhang H."/>
            <person name="Dai N."/>
            <person name="Sheng W."/>
            <person name="Hou X."/>
            <person name="Wei L."/>
        </authorList>
    </citation>
    <scope>NUCLEOTIDE SEQUENCE</scope>
    <source>
        <strain evidence="2">3651</strain>
        <tissue evidence="2">Leaf</tissue>
    </source>
</reference>
<dbReference type="AlphaFoldDB" id="A0AAE2CT84"/>
<feature type="compositionally biased region" description="Low complexity" evidence="1">
    <location>
        <begin position="71"/>
        <end position="91"/>
    </location>
</feature>
<feature type="region of interest" description="Disordered" evidence="1">
    <location>
        <begin position="199"/>
        <end position="288"/>
    </location>
</feature>
<evidence type="ECO:0000313" key="3">
    <source>
        <dbReference type="Proteomes" id="UP001293254"/>
    </source>
</evidence>
<protein>
    <submittedName>
        <fullName evidence="2">Uncharacterized protein</fullName>
    </submittedName>
</protein>
<feature type="region of interest" description="Disordered" evidence="1">
    <location>
        <begin position="51"/>
        <end position="91"/>
    </location>
</feature>
<sequence length="288" mass="32154">MYDPTPPFPDHTVGDWGGKNSATNDGRLAQTDESCSNEYSDQELVQFRPTHNQEFMESDDSGVCSPPLWKNSPSSQPLLSHHISSSLSPNSRLQAITRGQRELMEMVKDLPESSYELSLKDLVEHHRMELTQAPDHHQVERVVVENSNHQSLQRRGVVRVKSLESKKSDKNMMMRRSGSFENKGLFLNMVFPVSFNTKKKKSNCTSGKVSPKPEVVKSGGERDWWKKRFTGSSDSDSSRTSNNSASSGSTRSSGGSSSGRSYSTGGRKKNGCRTGCWPFISRRSRSVE</sequence>
<feature type="compositionally biased region" description="Low complexity" evidence="1">
    <location>
        <begin position="230"/>
        <end position="265"/>
    </location>
</feature>
<dbReference type="PANTHER" id="PTHR34193">
    <property type="entry name" value="OS11G0199801 PROTEIN"/>
    <property type="match status" value="1"/>
</dbReference>
<evidence type="ECO:0000313" key="2">
    <source>
        <dbReference type="EMBL" id="KAK4433731.1"/>
    </source>
</evidence>
<proteinExistence type="predicted"/>
<name>A0AAE2CT84_9LAMI</name>
<dbReference type="Proteomes" id="UP001293254">
    <property type="component" value="Unassembled WGS sequence"/>
</dbReference>
<keyword evidence="3" id="KW-1185">Reference proteome</keyword>
<reference evidence="2" key="2">
    <citation type="journal article" date="2024" name="Plant">
        <title>Genomic evolution and insights into agronomic trait innovations of Sesamum species.</title>
        <authorList>
            <person name="Miao H."/>
            <person name="Wang L."/>
            <person name="Qu L."/>
            <person name="Liu H."/>
            <person name="Sun Y."/>
            <person name="Le M."/>
            <person name="Wang Q."/>
            <person name="Wei S."/>
            <person name="Zheng Y."/>
            <person name="Lin W."/>
            <person name="Duan Y."/>
            <person name="Cao H."/>
            <person name="Xiong S."/>
            <person name="Wang X."/>
            <person name="Wei L."/>
            <person name="Li C."/>
            <person name="Ma Q."/>
            <person name="Ju M."/>
            <person name="Zhao R."/>
            <person name="Li G."/>
            <person name="Mu C."/>
            <person name="Tian Q."/>
            <person name="Mei H."/>
            <person name="Zhang T."/>
            <person name="Gao T."/>
            <person name="Zhang H."/>
        </authorList>
    </citation>
    <scope>NUCLEOTIDE SEQUENCE</scope>
    <source>
        <strain evidence="2">3651</strain>
    </source>
</reference>
<gene>
    <name evidence="2" type="ORF">Salat_0535800</name>
</gene>
<feature type="region of interest" description="Disordered" evidence="1">
    <location>
        <begin position="1"/>
        <end position="39"/>
    </location>
</feature>
<comment type="caution">
    <text evidence="2">The sequence shown here is derived from an EMBL/GenBank/DDBJ whole genome shotgun (WGS) entry which is preliminary data.</text>
</comment>
<evidence type="ECO:0000256" key="1">
    <source>
        <dbReference type="SAM" id="MobiDB-lite"/>
    </source>
</evidence>
<organism evidence="2 3">
    <name type="scientific">Sesamum alatum</name>
    <dbReference type="NCBI Taxonomy" id="300844"/>
    <lineage>
        <taxon>Eukaryota</taxon>
        <taxon>Viridiplantae</taxon>
        <taxon>Streptophyta</taxon>
        <taxon>Embryophyta</taxon>
        <taxon>Tracheophyta</taxon>
        <taxon>Spermatophyta</taxon>
        <taxon>Magnoliopsida</taxon>
        <taxon>eudicotyledons</taxon>
        <taxon>Gunneridae</taxon>
        <taxon>Pentapetalae</taxon>
        <taxon>asterids</taxon>
        <taxon>lamiids</taxon>
        <taxon>Lamiales</taxon>
        <taxon>Pedaliaceae</taxon>
        <taxon>Sesamum</taxon>
    </lineage>
</organism>
<dbReference type="PANTHER" id="PTHR34193:SF1">
    <property type="entry name" value="EXPRESSED PROTEIN"/>
    <property type="match status" value="1"/>
</dbReference>